<dbReference type="EMBL" id="JAYKXP010000024">
    <property type="protein sequence ID" value="KAK7045599.1"/>
    <property type="molecule type" value="Genomic_DNA"/>
</dbReference>
<dbReference type="InterPro" id="IPR001932">
    <property type="entry name" value="PPM-type_phosphatase-like_dom"/>
</dbReference>
<feature type="compositionally biased region" description="Low complexity" evidence="6">
    <location>
        <begin position="665"/>
        <end position="675"/>
    </location>
</feature>
<feature type="region of interest" description="Disordered" evidence="6">
    <location>
        <begin position="456"/>
        <end position="502"/>
    </location>
</feature>
<feature type="region of interest" description="Disordered" evidence="6">
    <location>
        <begin position="260"/>
        <end position="285"/>
    </location>
</feature>
<feature type="compositionally biased region" description="Polar residues" evidence="6">
    <location>
        <begin position="635"/>
        <end position="646"/>
    </location>
</feature>
<feature type="domain" description="PPM-type phosphatase" evidence="7">
    <location>
        <begin position="521"/>
        <end position="877"/>
    </location>
</feature>
<feature type="region of interest" description="Disordered" evidence="6">
    <location>
        <begin position="704"/>
        <end position="736"/>
    </location>
</feature>
<dbReference type="GO" id="GO:0004722">
    <property type="term" value="F:protein serine/threonine phosphatase activity"/>
    <property type="evidence" value="ECO:0007669"/>
    <property type="project" value="UniProtKB-EC"/>
</dbReference>
<feature type="compositionally biased region" description="Polar residues" evidence="6">
    <location>
        <begin position="458"/>
        <end position="467"/>
    </location>
</feature>
<feature type="domain" description="PPM-type phosphatase" evidence="7">
    <location>
        <begin position="146"/>
        <end position="439"/>
    </location>
</feature>
<protein>
    <submittedName>
        <fullName evidence="8">Mgpp2cl-1, protein phosphatase 2C-like protein 1</fullName>
        <ecNumber evidence="8">3.1.3.16</ecNumber>
    </submittedName>
</protein>
<keyword evidence="2" id="KW-0479">Metal-binding</keyword>
<evidence type="ECO:0000256" key="4">
    <source>
        <dbReference type="ARBA" id="ARBA00022912"/>
    </source>
</evidence>
<comment type="caution">
    <text evidence="8">The sequence shown here is derived from an EMBL/GenBank/DDBJ whole genome shotgun (WGS) entry which is preliminary data.</text>
</comment>
<feature type="compositionally biased region" description="Low complexity" evidence="6">
    <location>
        <begin position="704"/>
        <end position="720"/>
    </location>
</feature>
<evidence type="ECO:0000259" key="7">
    <source>
        <dbReference type="PROSITE" id="PS51746"/>
    </source>
</evidence>
<evidence type="ECO:0000256" key="5">
    <source>
        <dbReference type="RuleBase" id="RU003465"/>
    </source>
</evidence>
<sequence>MWEYYAPGEAVDLVTRGTLNLLSSTLFPLSSKAFIQQQSKKPYFLKNTSNRFTLIKLIPVQIVHIPPLPPRIGRPSFKHQPDLARCMLFSFRVPTTLTPAFSRAVFPSAVTTDPSQNAQSEPITVTSGSTTFGALNQLPSGNMTYRIGIHAAQGIRNTMEDTHAFVVDFDSVHGQGYFAVFDGHGNKQVSEWCGANFHKFLLETIHNNPNLPPTEILREAFSRVDDTIGKMSEDNNELSDSGSTAVVAFLRYEDENGSQESFTTSHLKRTGSLDSSTSGALREPPPNSRRVWYCANAGDARAVICRNGVASRLTQDHKAADEDEKARIREAGGIVLRGRVLGALAVSRSLGDHVRYDNFRLKDYVIGTPYISKTVLQDSDEFCIIACDGLWDVITDQQAVDLVRYHDDAQKASEALVDFALTNDYLLSRDNVTVMVTPQALKLSIYMPGIDMGDDGTEVSQSPNSGVTTISTAPSSSSPTQTMRRLPFTDSPNARSKSITTTDLDTHGILNRHATKNTSYQVGVSEDKGTRRTMEDAHSFVVDFDNVRGQGFFAVFDGHAGKHAAEWCGSNFHESLLTCLREASPDKSIPDVLNDTYQAVDVQLSKMSDESDGKMHSGCTVVTAFLRIEDANGKQSFLDGTSTPESPKSFRSKNTIDTEENLENSTDGLDVGSGDDLSKSGKKEKKSSSNRIKNALKSLGASSISSAISSKSSSPTLSRKSSGELKPARVPPPNSRRVLYCANAGDARGVLSRKGRAVRLTYDHKGSDKQEAKRITDAGGFVMSGRVNGVLAVTRSLGDSSMKDFVVGAPFTTETELCDDDECLILACDGLWDVINDQAAVDLVRDIEDAQLASQKLLKYALSHHTTDNVTVVVVRFKKPRSP</sequence>
<dbReference type="InterPro" id="IPR015655">
    <property type="entry name" value="PP2C"/>
</dbReference>
<proteinExistence type="inferred from homology"/>
<dbReference type="SUPFAM" id="SSF81606">
    <property type="entry name" value="PP2C-like"/>
    <property type="match status" value="2"/>
</dbReference>
<keyword evidence="9" id="KW-1185">Reference proteome</keyword>
<dbReference type="PROSITE" id="PS01032">
    <property type="entry name" value="PPM_1"/>
    <property type="match status" value="2"/>
</dbReference>
<dbReference type="Gene3D" id="3.60.40.10">
    <property type="entry name" value="PPM-type phosphatase domain"/>
    <property type="match status" value="2"/>
</dbReference>
<dbReference type="GO" id="GO:0046872">
    <property type="term" value="F:metal ion binding"/>
    <property type="evidence" value="ECO:0007669"/>
    <property type="project" value="UniProtKB-KW"/>
</dbReference>
<dbReference type="CDD" id="cd00143">
    <property type="entry name" value="PP2Cc"/>
    <property type="match status" value="2"/>
</dbReference>
<feature type="compositionally biased region" description="Low complexity" evidence="6">
    <location>
        <begin position="468"/>
        <end position="482"/>
    </location>
</feature>
<reference evidence="8 9" key="1">
    <citation type="submission" date="2024-01" db="EMBL/GenBank/DDBJ databases">
        <title>A draft genome for a cacao thread blight-causing isolate of Paramarasmius palmivorus.</title>
        <authorList>
            <person name="Baruah I.K."/>
            <person name="Bukari Y."/>
            <person name="Amoako-Attah I."/>
            <person name="Meinhardt L.W."/>
            <person name="Bailey B.A."/>
            <person name="Cohen S.P."/>
        </authorList>
    </citation>
    <scope>NUCLEOTIDE SEQUENCE [LARGE SCALE GENOMIC DNA]</scope>
    <source>
        <strain evidence="8 9">GH-12</strain>
    </source>
</reference>
<evidence type="ECO:0000256" key="3">
    <source>
        <dbReference type="ARBA" id="ARBA00022801"/>
    </source>
</evidence>
<dbReference type="EC" id="3.1.3.16" evidence="8"/>
<accession>A0AAW0D2D4</accession>
<evidence type="ECO:0000256" key="2">
    <source>
        <dbReference type="ARBA" id="ARBA00022723"/>
    </source>
</evidence>
<feature type="compositionally biased region" description="Polar residues" evidence="6">
    <location>
        <begin position="490"/>
        <end position="502"/>
    </location>
</feature>
<feature type="region of interest" description="Disordered" evidence="6">
    <location>
        <begin position="635"/>
        <end position="692"/>
    </location>
</feature>
<organism evidence="8 9">
    <name type="scientific">Paramarasmius palmivorus</name>
    <dbReference type="NCBI Taxonomy" id="297713"/>
    <lineage>
        <taxon>Eukaryota</taxon>
        <taxon>Fungi</taxon>
        <taxon>Dikarya</taxon>
        <taxon>Basidiomycota</taxon>
        <taxon>Agaricomycotina</taxon>
        <taxon>Agaricomycetes</taxon>
        <taxon>Agaricomycetidae</taxon>
        <taxon>Agaricales</taxon>
        <taxon>Marasmiineae</taxon>
        <taxon>Marasmiaceae</taxon>
        <taxon>Paramarasmius</taxon>
    </lineage>
</organism>
<evidence type="ECO:0000313" key="8">
    <source>
        <dbReference type="EMBL" id="KAK7045599.1"/>
    </source>
</evidence>
<evidence type="ECO:0000256" key="1">
    <source>
        <dbReference type="ARBA" id="ARBA00006702"/>
    </source>
</evidence>
<comment type="similarity">
    <text evidence="1 5">Belongs to the PP2C family.</text>
</comment>
<name>A0AAW0D2D4_9AGAR</name>
<dbReference type="AlphaFoldDB" id="A0AAW0D2D4"/>
<dbReference type="SMART" id="SM00331">
    <property type="entry name" value="PP2C_SIG"/>
    <property type="match status" value="1"/>
</dbReference>
<dbReference type="SMART" id="SM00332">
    <property type="entry name" value="PP2Cc"/>
    <property type="match status" value="2"/>
</dbReference>
<dbReference type="Proteomes" id="UP001383192">
    <property type="component" value="Unassembled WGS sequence"/>
</dbReference>
<dbReference type="Pfam" id="PF00481">
    <property type="entry name" value="PP2C"/>
    <property type="match status" value="3"/>
</dbReference>
<evidence type="ECO:0000313" key="9">
    <source>
        <dbReference type="Proteomes" id="UP001383192"/>
    </source>
</evidence>
<dbReference type="PANTHER" id="PTHR13832">
    <property type="entry name" value="PROTEIN PHOSPHATASE 2C"/>
    <property type="match status" value="1"/>
</dbReference>
<gene>
    <name evidence="8" type="primary">MgPP2CL-1</name>
    <name evidence="8" type="ORF">VNI00_007431</name>
</gene>
<dbReference type="InterPro" id="IPR036457">
    <property type="entry name" value="PPM-type-like_dom_sf"/>
</dbReference>
<keyword evidence="4 5" id="KW-0904">Protein phosphatase</keyword>
<dbReference type="InterPro" id="IPR000222">
    <property type="entry name" value="PP2C_BS"/>
</dbReference>
<dbReference type="PROSITE" id="PS51746">
    <property type="entry name" value="PPM_2"/>
    <property type="match status" value="2"/>
</dbReference>
<dbReference type="PANTHER" id="PTHR13832:SF837">
    <property type="entry name" value="PROTEIN PHOSPHATASE 2C-LIKE DOMAIN-CONTAINING PROTEIN 1"/>
    <property type="match status" value="1"/>
</dbReference>
<evidence type="ECO:0000256" key="6">
    <source>
        <dbReference type="SAM" id="MobiDB-lite"/>
    </source>
</evidence>
<keyword evidence="3 5" id="KW-0378">Hydrolase</keyword>